<keyword evidence="1" id="KW-0472">Membrane</keyword>
<feature type="transmembrane region" description="Helical" evidence="1">
    <location>
        <begin position="20"/>
        <end position="44"/>
    </location>
</feature>
<evidence type="ECO:0000259" key="2">
    <source>
        <dbReference type="PROSITE" id="PS50035"/>
    </source>
</evidence>
<evidence type="ECO:0000256" key="1">
    <source>
        <dbReference type="SAM" id="Phobius"/>
    </source>
</evidence>
<name>A0ABR7F5Q7_9FIRM</name>
<feature type="domain" description="PLD phosphodiesterase" evidence="2">
    <location>
        <begin position="388"/>
        <end position="415"/>
    </location>
</feature>
<feature type="domain" description="PLD phosphodiesterase" evidence="2">
    <location>
        <begin position="169"/>
        <end position="191"/>
    </location>
</feature>
<evidence type="ECO:0000313" key="3">
    <source>
        <dbReference type="EMBL" id="MBC5668953.1"/>
    </source>
</evidence>
<dbReference type="EMBL" id="JACOOZ010000012">
    <property type="protein sequence ID" value="MBC5668953.1"/>
    <property type="molecule type" value="Genomic_DNA"/>
</dbReference>
<dbReference type="CDD" id="cd09113">
    <property type="entry name" value="PLDc_ymdC_like_2"/>
    <property type="match status" value="1"/>
</dbReference>
<sequence>MYSVFRQKRKKKKFKVRRVIRTFAVVFLLFIVYLVIGGIAPFLIHNNITKDTEKKVENTNFYSDKKGVDRAVIIEDNEEALKMRLKLIKDAKNNIVMSTFDFRSDEAGKDMLSALLDAANRGVKVEIFADGFNSELRMERNNYFYALSSNPNIKIIIYNKINLLTPWKGLGRMHDKYLISDNKAYMLGGRNTFGYFLGDYKGHKNYDRDVLVYNTEYKKEKSDSSIYQIKKYYKDITSLKCCSVFHNSTKIAKKKKVKEAGDYLKERYTTLSEKYDKFLSSEYNYEKNTYETNKITLISNPTTIYSKEPVVFYTLMKLAENAKSEVKIHTPYIICDDYMYEGLSKIGDKTTIMFNSAENNGNLFGAIDYMSNKEKIIDTKMTIKEYEGGISYHGKSMTIDDDMAIVGSFNMDMRSAYIDTELMLAINSREVTKQLKNNMLLYEEKAATVKNLSEYKDLPKGMKMKEISGKKENLHKYLGWIFNALRFLF</sequence>
<dbReference type="Proteomes" id="UP000597877">
    <property type="component" value="Unassembled WGS sequence"/>
</dbReference>
<gene>
    <name evidence="3" type="ORF">H8S00_13375</name>
</gene>
<proteinExistence type="predicted"/>
<dbReference type="PANTHER" id="PTHR21248:SF12">
    <property type="entry name" value="CARDIOLIPIN SYNTHASE C"/>
    <property type="match status" value="1"/>
</dbReference>
<organism evidence="3 4">
    <name type="scientific">Eubacterium segne</name>
    <dbReference type="NCBI Taxonomy" id="2763045"/>
    <lineage>
        <taxon>Bacteria</taxon>
        <taxon>Bacillati</taxon>
        <taxon>Bacillota</taxon>
        <taxon>Clostridia</taxon>
        <taxon>Eubacteriales</taxon>
        <taxon>Eubacteriaceae</taxon>
        <taxon>Eubacterium</taxon>
    </lineage>
</organism>
<reference evidence="3 4" key="1">
    <citation type="submission" date="2020-08" db="EMBL/GenBank/DDBJ databases">
        <title>Genome public.</title>
        <authorList>
            <person name="Liu C."/>
            <person name="Sun Q."/>
        </authorList>
    </citation>
    <scope>NUCLEOTIDE SEQUENCE [LARGE SCALE GENOMIC DNA]</scope>
    <source>
        <strain evidence="3 4">BX4</strain>
    </source>
</reference>
<keyword evidence="1" id="KW-1133">Transmembrane helix</keyword>
<keyword evidence="1" id="KW-0812">Transmembrane</keyword>
<dbReference type="SUPFAM" id="SSF56024">
    <property type="entry name" value="Phospholipase D/nuclease"/>
    <property type="match status" value="2"/>
</dbReference>
<dbReference type="Pfam" id="PF13091">
    <property type="entry name" value="PLDc_2"/>
    <property type="match status" value="2"/>
</dbReference>
<dbReference type="InterPro" id="IPR025202">
    <property type="entry name" value="PLD-like_dom"/>
</dbReference>
<dbReference type="Gene3D" id="3.30.870.10">
    <property type="entry name" value="Endonuclease Chain A"/>
    <property type="match status" value="2"/>
</dbReference>
<dbReference type="SMART" id="SM00155">
    <property type="entry name" value="PLDc"/>
    <property type="match status" value="2"/>
</dbReference>
<dbReference type="PANTHER" id="PTHR21248">
    <property type="entry name" value="CARDIOLIPIN SYNTHASE"/>
    <property type="match status" value="1"/>
</dbReference>
<protein>
    <submittedName>
        <fullName evidence="3">Phospholipase D family protein</fullName>
    </submittedName>
</protein>
<keyword evidence="4" id="KW-1185">Reference proteome</keyword>
<dbReference type="InterPro" id="IPR001736">
    <property type="entry name" value="PLipase_D/transphosphatidylase"/>
</dbReference>
<comment type="caution">
    <text evidence="3">The sequence shown here is derived from an EMBL/GenBank/DDBJ whole genome shotgun (WGS) entry which is preliminary data.</text>
</comment>
<accession>A0ABR7F5Q7</accession>
<evidence type="ECO:0000313" key="4">
    <source>
        <dbReference type="Proteomes" id="UP000597877"/>
    </source>
</evidence>
<dbReference type="PROSITE" id="PS50035">
    <property type="entry name" value="PLD"/>
    <property type="match status" value="2"/>
</dbReference>